<keyword evidence="3 6" id="KW-1133">Transmembrane helix</keyword>
<feature type="transmembrane region" description="Helical" evidence="6">
    <location>
        <begin position="6"/>
        <end position="25"/>
    </location>
</feature>
<evidence type="ECO:0000256" key="2">
    <source>
        <dbReference type="ARBA" id="ARBA00022692"/>
    </source>
</evidence>
<gene>
    <name evidence="7" type="ORF">TrVE_jg10060</name>
</gene>
<protein>
    <recommendedName>
        <fullName evidence="9">Magnesium transporter</fullName>
    </recommendedName>
</protein>
<dbReference type="PANTHER" id="PTHR12570:SF65">
    <property type="entry name" value="MAGNESIUM TRANSPORTER NIPA9-RELATED"/>
    <property type="match status" value="1"/>
</dbReference>
<evidence type="ECO:0000256" key="3">
    <source>
        <dbReference type="ARBA" id="ARBA00022989"/>
    </source>
</evidence>
<feature type="transmembrane region" description="Helical" evidence="6">
    <location>
        <begin position="209"/>
        <end position="228"/>
    </location>
</feature>
<evidence type="ECO:0000256" key="1">
    <source>
        <dbReference type="ARBA" id="ARBA00004141"/>
    </source>
</evidence>
<feature type="transmembrane region" description="Helical" evidence="6">
    <location>
        <begin position="240"/>
        <end position="261"/>
    </location>
</feature>
<evidence type="ECO:0008006" key="9">
    <source>
        <dbReference type="Google" id="ProtNLM"/>
    </source>
</evidence>
<feature type="transmembrane region" description="Helical" evidence="6">
    <location>
        <begin position="180"/>
        <end position="197"/>
    </location>
</feature>
<evidence type="ECO:0000256" key="4">
    <source>
        <dbReference type="ARBA" id="ARBA00023136"/>
    </source>
</evidence>
<keyword evidence="4 6" id="KW-0472">Membrane</keyword>
<dbReference type="PANTHER" id="PTHR12570">
    <property type="match status" value="1"/>
</dbReference>
<dbReference type="EMBL" id="BRXX01000575">
    <property type="protein sequence ID" value="GMH47348.1"/>
    <property type="molecule type" value="Genomic_DNA"/>
</dbReference>
<reference evidence="8" key="1">
    <citation type="journal article" date="2023" name="Commun. Biol.">
        <title>Genome analysis of Parmales, the sister group of diatoms, reveals the evolutionary specialization of diatoms from phago-mixotrophs to photoautotrophs.</title>
        <authorList>
            <person name="Ban H."/>
            <person name="Sato S."/>
            <person name="Yoshikawa S."/>
            <person name="Yamada K."/>
            <person name="Nakamura Y."/>
            <person name="Ichinomiya M."/>
            <person name="Sato N."/>
            <person name="Blanc-Mathieu R."/>
            <person name="Endo H."/>
            <person name="Kuwata A."/>
            <person name="Ogata H."/>
        </authorList>
    </citation>
    <scope>NUCLEOTIDE SEQUENCE [LARGE SCALE GENOMIC DNA]</scope>
    <source>
        <strain evidence="8">NIES 3699</strain>
    </source>
</reference>
<keyword evidence="2 6" id="KW-0812">Transmembrane</keyword>
<comment type="caution">
    <text evidence="7">The sequence shown here is derived from an EMBL/GenBank/DDBJ whole genome shotgun (WGS) entry which is preliminary data.</text>
</comment>
<evidence type="ECO:0000313" key="7">
    <source>
        <dbReference type="EMBL" id="GMH47348.1"/>
    </source>
</evidence>
<dbReference type="AlphaFoldDB" id="A0A9W6ZA33"/>
<dbReference type="InterPro" id="IPR008521">
    <property type="entry name" value="Mg_trans_NIPA"/>
</dbReference>
<name>A0A9W6ZA33_9STRA</name>
<feature type="transmembrane region" description="Helical" evidence="6">
    <location>
        <begin position="152"/>
        <end position="168"/>
    </location>
</feature>
<dbReference type="InterPro" id="IPR037185">
    <property type="entry name" value="EmrE-like"/>
</dbReference>
<keyword evidence="8" id="KW-1185">Reference proteome</keyword>
<feature type="compositionally biased region" description="Basic and acidic residues" evidence="5">
    <location>
        <begin position="327"/>
        <end position="337"/>
    </location>
</feature>
<evidence type="ECO:0000256" key="5">
    <source>
        <dbReference type="SAM" id="MobiDB-lite"/>
    </source>
</evidence>
<comment type="subcellular location">
    <subcellularLocation>
        <location evidence="1">Membrane</location>
        <topology evidence="1">Multi-pass membrane protein</topology>
    </subcellularLocation>
</comment>
<feature type="transmembrane region" description="Helical" evidence="6">
    <location>
        <begin position="83"/>
        <end position="99"/>
    </location>
</feature>
<feature type="region of interest" description="Disordered" evidence="5">
    <location>
        <begin position="318"/>
        <end position="346"/>
    </location>
</feature>
<feature type="transmembrane region" description="Helical" evidence="6">
    <location>
        <begin position="276"/>
        <end position="294"/>
    </location>
</feature>
<dbReference type="Proteomes" id="UP001165160">
    <property type="component" value="Unassembled WGS sequence"/>
</dbReference>
<dbReference type="SUPFAM" id="SSF103481">
    <property type="entry name" value="Multidrug resistance efflux transporter EmrE"/>
    <property type="match status" value="1"/>
</dbReference>
<sequence length="346" mass="37868">MAISESVGWMIGVLLSVFASWVGAASKLVIRKSWKLIEGVEETHLSYPGLFARSRFLHSLGLLGMTVLNPACGIGAMKFANPSLLAPFSGLTLVWVVLFSKATTGEEPTSVQIIAATTIVLGEIIVTIFGDHSNEDELSLDRFNDIYRSPKMVGYFIGFGVFYIAVTLGCKSPIPAVEKFCWGVSGGSIAGLLLFIKDSLSLFKSESPWHWQIWLFLSGAMFVGLYGIRCLSFCMKRYDTTYSATMFVVSYIFSADIMSLIRYNIYKNMESTAQKVLFPVGMIILLGGVAILMTEKIPGFCSRTVGACSRDDAKPLLDGEVGLGRTEGTRDERRSLSDDEGVNSKL</sequence>
<proteinExistence type="predicted"/>
<feature type="transmembrane region" description="Helical" evidence="6">
    <location>
        <begin position="111"/>
        <end position="132"/>
    </location>
</feature>
<dbReference type="GO" id="GO:0015095">
    <property type="term" value="F:magnesium ion transmembrane transporter activity"/>
    <property type="evidence" value="ECO:0007669"/>
    <property type="project" value="InterPro"/>
</dbReference>
<evidence type="ECO:0000256" key="6">
    <source>
        <dbReference type="SAM" id="Phobius"/>
    </source>
</evidence>
<accession>A0A9W6ZA33</accession>
<organism evidence="7 8">
    <name type="scientific">Triparma verrucosa</name>
    <dbReference type="NCBI Taxonomy" id="1606542"/>
    <lineage>
        <taxon>Eukaryota</taxon>
        <taxon>Sar</taxon>
        <taxon>Stramenopiles</taxon>
        <taxon>Ochrophyta</taxon>
        <taxon>Bolidophyceae</taxon>
        <taxon>Parmales</taxon>
        <taxon>Triparmaceae</taxon>
        <taxon>Triparma</taxon>
    </lineage>
</organism>
<evidence type="ECO:0000313" key="8">
    <source>
        <dbReference type="Proteomes" id="UP001165160"/>
    </source>
</evidence>
<dbReference type="GO" id="GO:0016020">
    <property type="term" value="C:membrane"/>
    <property type="evidence" value="ECO:0007669"/>
    <property type="project" value="UniProtKB-SubCell"/>
</dbReference>